<sequence length="67" mass="7765">MMIKVRHEPICIKSTWTDQSESDNLTYRSINWQIVCATLQRKADKSVLIKNGIMKIKADHVQMLASF</sequence>
<dbReference type="AlphaFoldDB" id="A0A0F7KDQ2"/>
<dbReference type="Proteomes" id="UP000034156">
    <property type="component" value="Chromosome"/>
</dbReference>
<dbReference type="PATRIC" id="fig|44574.3.peg.3397"/>
<reference evidence="1 2" key="2">
    <citation type="journal article" date="2016" name="Genome Announc.">
        <title>Genome Sequence of Nitrosomonas communis Strain Nm2, a Mesophilic Ammonia-Oxidizing Bacterium Isolated from Mediterranean Soil.</title>
        <authorList>
            <person name="Kozlowski J.A."/>
            <person name="Kits K.D."/>
            <person name="Stein L.Y."/>
        </authorList>
    </citation>
    <scope>NUCLEOTIDE SEQUENCE [LARGE SCALE GENOMIC DNA]</scope>
    <source>
        <strain evidence="1 2">Nm2</strain>
    </source>
</reference>
<keyword evidence="2" id="KW-1185">Reference proteome</keyword>
<proteinExistence type="predicted"/>
<gene>
    <name evidence="1" type="ORF">AAW31_13990</name>
</gene>
<evidence type="ECO:0000313" key="1">
    <source>
        <dbReference type="EMBL" id="AKH38665.1"/>
    </source>
</evidence>
<name>A0A0F7KDQ2_9PROT</name>
<evidence type="ECO:0000313" key="2">
    <source>
        <dbReference type="Proteomes" id="UP000034156"/>
    </source>
</evidence>
<protein>
    <submittedName>
        <fullName evidence="1">Uncharacterized protein</fullName>
    </submittedName>
</protein>
<dbReference type="EMBL" id="CP011451">
    <property type="protein sequence ID" value="AKH38665.1"/>
    <property type="molecule type" value="Genomic_DNA"/>
</dbReference>
<organism evidence="1 2">
    <name type="scientific">Nitrosomonas communis</name>
    <dbReference type="NCBI Taxonomy" id="44574"/>
    <lineage>
        <taxon>Bacteria</taxon>
        <taxon>Pseudomonadati</taxon>
        <taxon>Pseudomonadota</taxon>
        <taxon>Betaproteobacteria</taxon>
        <taxon>Nitrosomonadales</taxon>
        <taxon>Nitrosomonadaceae</taxon>
        <taxon>Nitrosomonas</taxon>
    </lineage>
</organism>
<reference evidence="2" key="1">
    <citation type="submission" date="2015-05" db="EMBL/GenBank/DDBJ databases">
        <title>Draft genome of Nitrosomonas communis strain Nm2.</title>
        <authorList>
            <person name="Kozlowski J.A."/>
            <person name="Kits K.D."/>
            <person name="Stein L.Y."/>
        </authorList>
    </citation>
    <scope>NUCLEOTIDE SEQUENCE [LARGE SCALE GENOMIC DNA]</scope>
    <source>
        <strain evidence="2">Nm2</strain>
    </source>
</reference>
<dbReference type="KEGG" id="nco:AAW31_13990"/>
<accession>A0A0F7KDQ2</accession>